<dbReference type="PANTHER" id="PTHR12197:SF292">
    <property type="entry name" value="SET DOMAIN-CONTAINING PROTEIN"/>
    <property type="match status" value="1"/>
</dbReference>
<comment type="caution">
    <text evidence="1">The sequence shown here is derived from an EMBL/GenBank/DDBJ whole genome shotgun (WGS) entry which is preliminary data.</text>
</comment>
<dbReference type="PANTHER" id="PTHR12197">
    <property type="entry name" value="HISTONE-LYSINE N-METHYLTRANSFERASE SMYD"/>
    <property type="match status" value="1"/>
</dbReference>
<dbReference type="AlphaFoldDB" id="S9U152"/>
<evidence type="ECO:0008006" key="3">
    <source>
        <dbReference type="Google" id="ProtNLM"/>
    </source>
</evidence>
<protein>
    <recommendedName>
        <fullName evidence="3">SET domain-containing protein</fullName>
    </recommendedName>
</protein>
<name>S9U152_9TRYP</name>
<keyword evidence="2" id="KW-1185">Reference proteome</keyword>
<sequence length="417" mass="45371">MSEHGSSAGCRTLTGIKIKEYGHGKGRGVIAVSPSPDKTHRSTVLYKKGDIILTVTPDIAVLYSAFASQYCAQCFLRVRGDPSSPEGLPQYVCPTCDQFILCADCAAALHAVADGPAGARPSLLRVHTLACAWYTELPAAVRAAGQDTDYLRFVLALAATAMLEADGGVQPSLLASLLTLDGSESSQSGENIQFCQVFAKDKILQTFATPRLQGQKVNPAPRMRISGEDLYKVLLITKNNSLGFPFSFPTTTTSATSSNEIEIIGWSLQSTMCLLNHSCSPNAEIIFVADSLQQQAAPAAAFLETKIKNYANPTFELEKDTADGTQWVALAGCMALRALRDITLQTNKNNSDASGGEGEELTISYINLEDNNGFYANHVMERNKHLLEQYRFLCRCGLCEQQRAALRQQQQQQQRKK</sequence>
<proteinExistence type="predicted"/>
<dbReference type="InterPro" id="IPR046341">
    <property type="entry name" value="SET_dom_sf"/>
</dbReference>
<dbReference type="Gene3D" id="2.170.270.10">
    <property type="entry name" value="SET domain"/>
    <property type="match status" value="1"/>
</dbReference>
<evidence type="ECO:0000313" key="1">
    <source>
        <dbReference type="EMBL" id="EPY22608.1"/>
    </source>
</evidence>
<dbReference type="OrthoDB" id="5945798at2759"/>
<dbReference type="Proteomes" id="UP000015354">
    <property type="component" value="Unassembled WGS sequence"/>
</dbReference>
<gene>
    <name evidence="1" type="ORF">STCU_08206</name>
</gene>
<accession>S9U152</accession>
<dbReference type="InterPro" id="IPR050869">
    <property type="entry name" value="H3K4_H4K5_MeTrfase"/>
</dbReference>
<organism evidence="1 2">
    <name type="scientific">Strigomonas culicis</name>
    <dbReference type="NCBI Taxonomy" id="28005"/>
    <lineage>
        <taxon>Eukaryota</taxon>
        <taxon>Discoba</taxon>
        <taxon>Euglenozoa</taxon>
        <taxon>Kinetoplastea</taxon>
        <taxon>Metakinetoplastina</taxon>
        <taxon>Trypanosomatida</taxon>
        <taxon>Trypanosomatidae</taxon>
        <taxon>Strigomonadinae</taxon>
        <taxon>Strigomonas</taxon>
    </lineage>
</organism>
<evidence type="ECO:0000313" key="2">
    <source>
        <dbReference type="Proteomes" id="UP000015354"/>
    </source>
</evidence>
<dbReference type="EMBL" id="ATMH01008206">
    <property type="protein sequence ID" value="EPY22608.1"/>
    <property type="molecule type" value="Genomic_DNA"/>
</dbReference>
<reference evidence="1 2" key="1">
    <citation type="journal article" date="2013" name="PLoS ONE">
        <title>Predicting the Proteins of Angomonas deanei, Strigomonas culicis and Their Respective Endosymbionts Reveals New Aspects of the Trypanosomatidae Family.</title>
        <authorList>
            <person name="Motta M.C."/>
            <person name="Martins A.C."/>
            <person name="de Souza S.S."/>
            <person name="Catta-Preta C.M."/>
            <person name="Silva R."/>
            <person name="Klein C.C."/>
            <person name="de Almeida L.G."/>
            <person name="de Lima Cunha O."/>
            <person name="Ciapina L.P."/>
            <person name="Brocchi M."/>
            <person name="Colabardini A.C."/>
            <person name="de Araujo Lima B."/>
            <person name="Machado C.R."/>
            <person name="de Almeida Soares C.M."/>
            <person name="Probst C.M."/>
            <person name="de Menezes C.B."/>
            <person name="Thompson C.E."/>
            <person name="Bartholomeu D.C."/>
            <person name="Gradia D.F."/>
            <person name="Pavoni D.P."/>
            <person name="Grisard E.C."/>
            <person name="Fantinatti-Garboggini F."/>
            <person name="Marchini F.K."/>
            <person name="Rodrigues-Luiz G.F."/>
            <person name="Wagner G."/>
            <person name="Goldman G.H."/>
            <person name="Fietto J.L."/>
            <person name="Elias M.C."/>
            <person name="Goldman M.H."/>
            <person name="Sagot M.F."/>
            <person name="Pereira M."/>
            <person name="Stoco P.H."/>
            <person name="de Mendonca-Neto R.P."/>
            <person name="Teixeira S.M."/>
            <person name="Maciel T.E."/>
            <person name="de Oliveira Mendes T.A."/>
            <person name="Urmenyi T.P."/>
            <person name="de Souza W."/>
            <person name="Schenkman S."/>
            <person name="de Vasconcelos A.T."/>
        </authorList>
    </citation>
    <scope>NUCLEOTIDE SEQUENCE [LARGE SCALE GENOMIC DNA]</scope>
</reference>
<dbReference type="SUPFAM" id="SSF82199">
    <property type="entry name" value="SET domain"/>
    <property type="match status" value="1"/>
</dbReference>